<protein>
    <submittedName>
        <fullName evidence="1">Uncharacterized protein</fullName>
    </submittedName>
</protein>
<proteinExistence type="predicted"/>
<organism evidence="1">
    <name type="scientific">Arion vulgaris</name>
    <dbReference type="NCBI Taxonomy" id="1028688"/>
    <lineage>
        <taxon>Eukaryota</taxon>
        <taxon>Metazoa</taxon>
        <taxon>Spiralia</taxon>
        <taxon>Lophotrochozoa</taxon>
        <taxon>Mollusca</taxon>
        <taxon>Gastropoda</taxon>
        <taxon>Heterobranchia</taxon>
        <taxon>Euthyneura</taxon>
        <taxon>Panpulmonata</taxon>
        <taxon>Eupulmonata</taxon>
        <taxon>Stylommatophora</taxon>
        <taxon>Helicina</taxon>
        <taxon>Arionoidea</taxon>
        <taxon>Arionidae</taxon>
        <taxon>Arion</taxon>
    </lineage>
</organism>
<dbReference type="AlphaFoldDB" id="A0A0B6Y8S9"/>
<gene>
    <name evidence="1" type="primary">ORF16057</name>
</gene>
<sequence>MVKKFAKIKYAQLRNKRYILPAQPNEKEESCSFRFHTRQHMETSSIFQQVYDFKKW</sequence>
<evidence type="ECO:0000313" key="1">
    <source>
        <dbReference type="EMBL" id="CEK52246.1"/>
    </source>
</evidence>
<name>A0A0B6Y8S9_9EUPU</name>
<accession>A0A0B6Y8S9</accession>
<dbReference type="EMBL" id="HACG01005381">
    <property type="protein sequence ID" value="CEK52246.1"/>
    <property type="molecule type" value="Transcribed_RNA"/>
</dbReference>
<reference evidence="1" key="1">
    <citation type="submission" date="2014-12" db="EMBL/GenBank/DDBJ databases">
        <title>Insight into the proteome of Arion vulgaris.</title>
        <authorList>
            <person name="Aradska J."/>
            <person name="Bulat T."/>
            <person name="Smidak R."/>
            <person name="Sarate P."/>
            <person name="Gangsoo J."/>
            <person name="Sialana F."/>
            <person name="Bilban M."/>
            <person name="Lubec G."/>
        </authorList>
    </citation>
    <scope>NUCLEOTIDE SEQUENCE</scope>
    <source>
        <tissue evidence="1">Skin</tissue>
    </source>
</reference>